<evidence type="ECO:0008006" key="4">
    <source>
        <dbReference type="Google" id="ProtNLM"/>
    </source>
</evidence>
<dbReference type="EMBL" id="AE000516">
    <property type="protein sequence ID" value="AAK45045.1"/>
    <property type="molecule type" value="Genomic_DNA"/>
</dbReference>
<dbReference type="AlphaFoldDB" id="Q7D9A4"/>
<gene>
    <name evidence="2" type="ordered locus">MT0803</name>
</gene>
<dbReference type="KEGG" id="mtc:MT0803"/>
<dbReference type="Proteomes" id="UP000001020">
    <property type="component" value="Chromosome"/>
</dbReference>
<reference evidence="2 3" key="1">
    <citation type="journal article" date="2002" name="J. Bacteriol.">
        <title>Whole-genome comparison of Mycobacterium tuberculosis clinical and laboratory strains.</title>
        <authorList>
            <person name="Fleischmann R.D."/>
            <person name="Alland D."/>
            <person name="Eisen J.A."/>
            <person name="Carpenter L."/>
            <person name="White O."/>
            <person name="Peterson J."/>
            <person name="DeBoy R."/>
            <person name="Dodson R."/>
            <person name="Gwinn M."/>
            <person name="Haft D."/>
            <person name="Hickey E."/>
            <person name="Kolonay J.F."/>
            <person name="Nelson W.C."/>
            <person name="Umayam L.A."/>
            <person name="Ermolaeva M."/>
            <person name="Salzberg S.L."/>
            <person name="Delcher A."/>
            <person name="Utterback T."/>
            <person name="Weidman J."/>
            <person name="Khouri H."/>
            <person name="Gill J."/>
            <person name="Mikula A."/>
            <person name="Bishai W."/>
            <person name="Jacobs Jr W.R.Jr."/>
            <person name="Venter J.C."/>
            <person name="Fraser C.M."/>
        </authorList>
    </citation>
    <scope>NUCLEOTIDE SEQUENCE [LARGE SCALE GENOMIC DNA]</scope>
    <source>
        <strain evidence="3">CDC 1551 / Oshkosh</strain>
    </source>
</reference>
<accession>Q7D9A4</accession>
<keyword evidence="1" id="KW-0812">Transmembrane</keyword>
<evidence type="ECO:0000313" key="3">
    <source>
        <dbReference type="Proteomes" id="UP000001020"/>
    </source>
</evidence>
<dbReference type="HOGENOM" id="CLU_104647_0_0_11"/>
<evidence type="ECO:0000256" key="1">
    <source>
        <dbReference type="SAM" id="Phobius"/>
    </source>
</evidence>
<keyword evidence="1" id="KW-0472">Membrane</keyword>
<sequence>MRGASRQPIRRTTAPCAGISGMRSRFLPYATTPGRLLAQLISDITVAVWTTLWMLVGLAVHDAISIIGEAGRQIEIGSHGIAGNLAAAGQDAQRIPVVGDALSNPITAASQAALDIAGAGHNLDTTAGWLAVVLALAVAATPILAVAMPWLFLRLRFCRRKWTVTTLAATPAGRQLLALRALANRPPGKLAAVSTDPVGAWRREDPATMRALAALELRAAGIPLRGD</sequence>
<feature type="transmembrane region" description="Helical" evidence="1">
    <location>
        <begin position="129"/>
        <end position="153"/>
    </location>
</feature>
<evidence type="ECO:0000313" key="2">
    <source>
        <dbReference type="EMBL" id="AAK45045.1"/>
    </source>
</evidence>
<keyword evidence="3" id="KW-1185">Reference proteome</keyword>
<feature type="transmembrane region" description="Helical" evidence="1">
    <location>
        <begin position="36"/>
        <end position="56"/>
    </location>
</feature>
<keyword evidence="1" id="KW-1133">Transmembrane helix</keyword>
<name>Q7D9A4_MYCTO</name>
<accession>F2GN06</accession>
<protein>
    <recommendedName>
        <fullName evidence="4">Transmembrane protein</fullName>
    </recommendedName>
</protein>
<organism evidence="2 3">
    <name type="scientific">Mycobacterium tuberculosis (strain CDC 1551 / Oshkosh)</name>
    <dbReference type="NCBI Taxonomy" id="83331"/>
    <lineage>
        <taxon>Bacteria</taxon>
        <taxon>Bacillati</taxon>
        <taxon>Actinomycetota</taxon>
        <taxon>Actinomycetes</taxon>
        <taxon>Mycobacteriales</taxon>
        <taxon>Mycobacteriaceae</taxon>
        <taxon>Mycobacterium</taxon>
        <taxon>Mycobacterium tuberculosis complex</taxon>
    </lineage>
</organism>
<proteinExistence type="predicted"/>